<evidence type="ECO:0000259" key="2">
    <source>
        <dbReference type="SMART" id="SM00974"/>
    </source>
</evidence>
<feature type="region of interest" description="Disordered" evidence="1">
    <location>
        <begin position="180"/>
        <end position="235"/>
    </location>
</feature>
<protein>
    <recommendedName>
        <fullName evidence="2">Bacteriophage T5 Orf172 DNA-binding domain-containing protein</fullName>
    </recommendedName>
</protein>
<feature type="region of interest" description="Disordered" evidence="1">
    <location>
        <begin position="294"/>
        <end position="317"/>
    </location>
</feature>
<feature type="compositionally biased region" description="Low complexity" evidence="1">
    <location>
        <begin position="121"/>
        <end position="141"/>
    </location>
</feature>
<evidence type="ECO:0000313" key="4">
    <source>
        <dbReference type="Proteomes" id="UP001140453"/>
    </source>
</evidence>
<reference evidence="3" key="1">
    <citation type="submission" date="2022-10" db="EMBL/GenBank/DDBJ databases">
        <title>Tapping the CABI collections for fungal endophytes: first genome assemblies for Collariella, Neodidymelliopsis, Ascochyta clinopodiicola, Didymella pomorum, Didymosphaeria variabile, Neocosmospora piperis and Neocucurbitaria cava.</title>
        <authorList>
            <person name="Hill R."/>
        </authorList>
    </citation>
    <scope>NUCLEOTIDE SEQUENCE</scope>
    <source>
        <strain evidence="3">IMI 355082</strain>
    </source>
</reference>
<sequence>MSFANFANTPEAMMKRNDSKNPSTTCRGVTGSGRPCRRPLSPKSSPRSSPQASPKGKSRKTRNLEVPDPSDPHLYCWQHKDQAAAASSQSSPGPKISNTPILEGRTSIDSLTGRLGLLQTSQSPSKPSRPQKPSYGQSNYNNGGGLQPSTSNTSYSRPSKKLKEFTFCCFRVPLYFEDPLPPSRPQAYPMQGSSASYPGRPSKPSSNNFQAPTPSKPQRPSLSNQTPSDTSQTSQFLSLIPADASPDTAHKLMKELAKPVSKTDEAGYIYIFWLTPETEENSQTTANARSILEETERSLERSVDPYSTRPAGGERRPSDILRSFADVADSVGTRSPTTMRSRGLSSGDEKKTMLLKIGRANNVMRRMNEWKRQCGYHLSLIRFYPYIQTGSGVEPRKMPHAHKVERLIHLELSGMGMRVSDRQKEPCAACGTHHKEWFEVEATKDGVLRVDEAIRRWVDWDEGRGTT</sequence>
<dbReference type="AlphaFoldDB" id="A0A9W9CVF6"/>
<dbReference type="OrthoDB" id="2417614at2759"/>
<proteinExistence type="predicted"/>
<feature type="region of interest" description="Disordered" evidence="1">
    <location>
        <begin position="1"/>
        <end position="157"/>
    </location>
</feature>
<organism evidence="3 4">
    <name type="scientific">Gnomoniopsis smithogilvyi</name>
    <dbReference type="NCBI Taxonomy" id="1191159"/>
    <lineage>
        <taxon>Eukaryota</taxon>
        <taxon>Fungi</taxon>
        <taxon>Dikarya</taxon>
        <taxon>Ascomycota</taxon>
        <taxon>Pezizomycotina</taxon>
        <taxon>Sordariomycetes</taxon>
        <taxon>Sordariomycetidae</taxon>
        <taxon>Diaporthales</taxon>
        <taxon>Gnomoniaceae</taxon>
        <taxon>Gnomoniopsis</taxon>
    </lineage>
</organism>
<keyword evidence="4" id="KW-1185">Reference proteome</keyword>
<feature type="compositionally biased region" description="Polar residues" evidence="1">
    <location>
        <begin position="203"/>
        <end position="235"/>
    </location>
</feature>
<feature type="compositionally biased region" description="Polar residues" evidence="1">
    <location>
        <begin position="147"/>
        <end position="157"/>
    </location>
</feature>
<feature type="compositionally biased region" description="Low complexity" evidence="1">
    <location>
        <begin position="38"/>
        <end position="54"/>
    </location>
</feature>
<gene>
    <name evidence="3" type="ORF">N0V93_006161</name>
</gene>
<accession>A0A9W9CVF6</accession>
<dbReference type="EMBL" id="JAPEVB010000004">
    <property type="protein sequence ID" value="KAJ4388702.1"/>
    <property type="molecule type" value="Genomic_DNA"/>
</dbReference>
<dbReference type="InterPro" id="IPR018306">
    <property type="entry name" value="Phage_T5_Orf172_DNA-bd"/>
</dbReference>
<dbReference type="PANTHER" id="PTHR28094:SF2">
    <property type="entry name" value="BACTERIOPHAGE T5 ORF172 DNA-BINDING DOMAIN-CONTAINING PROTEIN"/>
    <property type="match status" value="1"/>
</dbReference>
<name>A0A9W9CVF6_9PEZI</name>
<evidence type="ECO:0000313" key="3">
    <source>
        <dbReference type="EMBL" id="KAJ4388702.1"/>
    </source>
</evidence>
<evidence type="ECO:0000256" key="1">
    <source>
        <dbReference type="SAM" id="MobiDB-lite"/>
    </source>
</evidence>
<comment type="caution">
    <text evidence="3">The sequence shown here is derived from an EMBL/GenBank/DDBJ whole genome shotgun (WGS) entry which is preliminary data.</text>
</comment>
<dbReference type="InterPro" id="IPR053006">
    <property type="entry name" value="Meiosis_regulatory"/>
</dbReference>
<dbReference type="Pfam" id="PF10544">
    <property type="entry name" value="T5orf172"/>
    <property type="match status" value="1"/>
</dbReference>
<dbReference type="SMART" id="SM00974">
    <property type="entry name" value="T5orf172"/>
    <property type="match status" value="1"/>
</dbReference>
<dbReference type="PANTHER" id="PTHR28094">
    <property type="entry name" value="MEIOTICALLY UP-REGULATED GENE 113 PROTEIN"/>
    <property type="match status" value="1"/>
</dbReference>
<feature type="domain" description="Bacteriophage T5 Orf172 DNA-binding" evidence="2">
    <location>
        <begin position="349"/>
        <end position="450"/>
    </location>
</feature>
<feature type="compositionally biased region" description="Basic and acidic residues" evidence="1">
    <location>
        <begin position="294"/>
        <end position="303"/>
    </location>
</feature>
<dbReference type="Proteomes" id="UP001140453">
    <property type="component" value="Unassembled WGS sequence"/>
</dbReference>